<dbReference type="InterPro" id="IPR023997">
    <property type="entry name" value="TonB-dep_OMP_SusC/RagA_CS"/>
</dbReference>
<sequence length="1071" mass="119512">MQKEARKQLGVIGAAMLLPMSVLAANNSFVGTTGIAGSLTPPEKSESVFNATQQAKHQRITGTVFDEAGEPVIGATVVLKNNSKQSTVTDVDGNFKLDVNSTSGVIVVSYIGCQTQEVRFNGNKPLSIHLKEDSQTLGDVVVTAFGATQKKETVVGSVQQVRPESLRVPSASISSSFAGRLSGVIATQSSGQPGANGSDFYIRGIATISGAKSPLIVMDGMEISQDDLNHLDPDVIESFSILKDASATAMYGSRGANGVLIITTKSGQDLDKPKISFRVEANVTMPTSKPKFVDGARFMELFNEAVTNEGTGNTLYTAEQIANTRNHVNGEIFPDVNWYKEMFKSASYNQKANMNVRGGTSKIVYFMNLNVSHETGMLRNRSKEYYSYNNNIDYMRYAFQNNIDFNMSKSSKISLHLYAGLDNMHGPLAGSNDISRSLNDLYSQMMNANPVLFPISYNNEGDEWIHWGYRQLANGGNANPMARLVSGYQDSFASTINANLNFDQKLDFITKGLGFHLMFSFKNWSKSTTFRSLNYNHYELKNYTQNEDGTYTYVQTPKGDPSKPVLSNSGQNAGDRRYYAQAYFDYNRSFGDHTVTGMLLWNINQYNSNIFVDNVLSSLPQRKIGFAARATYDYKHRYLIEFNAGYNGSEQFAKGHQWGFFPSVGLGYNLSEEKFWEPIKQTVSNFKIRGTYGLVGNDQYGYERFIYREDVSLTGNGSFTTGLPGNYVTYSGPGWNRLRNENVSWEVGHKLDIGFDLQLFNALDITVDWFRERRSNIFQQKLSIPNYLGTANTKIYGNLAEVINKGVDLAVNYSKRINKDLSVQFQGTFTYNDNEISVYDEAPGKRDAMKSQGKNVNTVWGYVSNGLYIDKADIANNPTSTLGNIAIAPGDIKYVDQPDREGKYDGRITADDQVPLGVSVPKIIYGFGPSVGYKNWDFSVFFQGRGNVALMLSDIQPFGSSYRRGVLKFIDEDHWSPDNQNPNAKYPRLTDNYNNHNTVSSSYWLRNGRFLKLKNAEIGYTLKNMRFYVNGTNLLTISPFKEWDPEMGGGNYTTKYPTQMTINVGFQLTLN</sequence>
<dbReference type="RefSeq" id="WP_254950323.1">
    <property type="nucleotide sequence ID" value="NZ_JANDWY010000002.1"/>
</dbReference>
<proteinExistence type="inferred from homology"/>
<dbReference type="GO" id="GO:0009279">
    <property type="term" value="C:cell outer membrane"/>
    <property type="evidence" value="ECO:0007669"/>
    <property type="project" value="UniProtKB-SubCell"/>
</dbReference>
<dbReference type="InterPro" id="IPR012910">
    <property type="entry name" value="Plug_dom"/>
</dbReference>
<reference evidence="4" key="1">
    <citation type="submission" date="2022-07" db="EMBL/GenBank/DDBJ databases">
        <title>Prevotella copri.</title>
        <authorList>
            <person name="Yang C."/>
        </authorList>
    </citation>
    <scope>NUCLEOTIDE SEQUENCE</scope>
    <source>
        <strain evidence="4">HF2107</strain>
    </source>
</reference>
<dbReference type="SUPFAM" id="SSF56935">
    <property type="entry name" value="Porins"/>
    <property type="match status" value="1"/>
</dbReference>
<dbReference type="NCBIfam" id="TIGR04056">
    <property type="entry name" value="OMP_RagA_SusC"/>
    <property type="match status" value="1"/>
</dbReference>
<feature type="chain" id="PRO_5043453600" evidence="2">
    <location>
        <begin position="25"/>
        <end position="1071"/>
    </location>
</feature>
<comment type="similarity">
    <text evidence="1">Belongs to the TonB-dependent receptor family.</text>
</comment>
<dbReference type="InterPro" id="IPR008969">
    <property type="entry name" value="CarboxyPept-like_regulatory"/>
</dbReference>
<dbReference type="Pfam" id="PF07715">
    <property type="entry name" value="Plug"/>
    <property type="match status" value="1"/>
</dbReference>
<dbReference type="Pfam" id="PF13715">
    <property type="entry name" value="CarbopepD_reg_2"/>
    <property type="match status" value="1"/>
</dbReference>
<evidence type="ECO:0000313" key="4">
    <source>
        <dbReference type="EMBL" id="MCP9563388.1"/>
    </source>
</evidence>
<dbReference type="PROSITE" id="PS52016">
    <property type="entry name" value="TONB_DEPENDENT_REC_3"/>
    <property type="match status" value="1"/>
</dbReference>
<evidence type="ECO:0000256" key="2">
    <source>
        <dbReference type="SAM" id="SignalP"/>
    </source>
</evidence>
<keyword evidence="1" id="KW-0813">Transport</keyword>
<protein>
    <submittedName>
        <fullName evidence="4">TonB-dependent receptor</fullName>
    </submittedName>
</protein>
<keyword evidence="1" id="KW-0472">Membrane</keyword>
<evidence type="ECO:0000313" key="5">
    <source>
        <dbReference type="Proteomes" id="UP001205531"/>
    </source>
</evidence>
<dbReference type="InterPro" id="IPR037066">
    <property type="entry name" value="Plug_dom_sf"/>
</dbReference>
<dbReference type="Gene3D" id="2.60.40.1120">
    <property type="entry name" value="Carboxypeptidase-like, regulatory domain"/>
    <property type="match status" value="1"/>
</dbReference>
<dbReference type="EMBL" id="JANDWZ010000002">
    <property type="protein sequence ID" value="MCP9563388.1"/>
    <property type="molecule type" value="Genomic_DNA"/>
</dbReference>
<dbReference type="AlphaFoldDB" id="A0AAW5IHZ8"/>
<organism evidence="4 5">
    <name type="scientific">Segatella copri</name>
    <dbReference type="NCBI Taxonomy" id="165179"/>
    <lineage>
        <taxon>Bacteria</taxon>
        <taxon>Pseudomonadati</taxon>
        <taxon>Bacteroidota</taxon>
        <taxon>Bacteroidia</taxon>
        <taxon>Bacteroidales</taxon>
        <taxon>Prevotellaceae</taxon>
        <taxon>Segatella</taxon>
    </lineage>
</organism>
<dbReference type="FunFam" id="2.170.130.10:FF:000003">
    <property type="entry name" value="SusC/RagA family TonB-linked outer membrane protein"/>
    <property type="match status" value="1"/>
</dbReference>
<accession>A0AAW5IHZ8</accession>
<feature type="domain" description="TonB-dependent receptor plug" evidence="3">
    <location>
        <begin position="151"/>
        <end position="259"/>
    </location>
</feature>
<keyword evidence="2" id="KW-0732">Signal</keyword>
<keyword evidence="4" id="KW-0675">Receptor</keyword>
<evidence type="ECO:0000259" key="3">
    <source>
        <dbReference type="Pfam" id="PF07715"/>
    </source>
</evidence>
<dbReference type="InterPro" id="IPR023996">
    <property type="entry name" value="TonB-dep_OMP_SusC/RagA"/>
</dbReference>
<dbReference type="Gene3D" id="2.170.130.10">
    <property type="entry name" value="TonB-dependent receptor, plug domain"/>
    <property type="match status" value="1"/>
</dbReference>
<dbReference type="SUPFAM" id="SSF49464">
    <property type="entry name" value="Carboxypeptidase regulatory domain-like"/>
    <property type="match status" value="1"/>
</dbReference>
<dbReference type="InterPro" id="IPR039426">
    <property type="entry name" value="TonB-dep_rcpt-like"/>
</dbReference>
<keyword evidence="1" id="KW-1134">Transmembrane beta strand</keyword>
<dbReference type="NCBIfam" id="TIGR04057">
    <property type="entry name" value="SusC_RagA_signa"/>
    <property type="match status" value="1"/>
</dbReference>
<comment type="subcellular location">
    <subcellularLocation>
        <location evidence="1">Cell outer membrane</location>
        <topology evidence="1">Multi-pass membrane protein</topology>
    </subcellularLocation>
</comment>
<gene>
    <name evidence="4" type="ORF">NNC64_02205</name>
</gene>
<keyword evidence="1" id="KW-0812">Transmembrane</keyword>
<name>A0AAW5IHZ8_9BACT</name>
<keyword evidence="1" id="KW-0998">Cell outer membrane</keyword>
<feature type="signal peptide" evidence="2">
    <location>
        <begin position="1"/>
        <end position="24"/>
    </location>
</feature>
<comment type="caution">
    <text evidence="4">The sequence shown here is derived from an EMBL/GenBank/DDBJ whole genome shotgun (WGS) entry which is preliminary data.</text>
</comment>
<evidence type="ECO:0000256" key="1">
    <source>
        <dbReference type="PROSITE-ProRule" id="PRU01360"/>
    </source>
</evidence>
<dbReference type="Proteomes" id="UP001205531">
    <property type="component" value="Unassembled WGS sequence"/>
</dbReference>